<evidence type="ECO:0000259" key="7">
    <source>
        <dbReference type="Pfam" id="PF07980"/>
    </source>
</evidence>
<protein>
    <submittedName>
        <fullName evidence="8">RagB/SusD family nutrient uptake outer membrane protein</fullName>
    </submittedName>
</protein>
<organism evidence="8 9">
    <name type="scientific">Lacibacter sediminis</name>
    <dbReference type="NCBI Taxonomy" id="2760713"/>
    <lineage>
        <taxon>Bacteria</taxon>
        <taxon>Pseudomonadati</taxon>
        <taxon>Bacteroidota</taxon>
        <taxon>Chitinophagia</taxon>
        <taxon>Chitinophagales</taxon>
        <taxon>Chitinophagaceae</taxon>
        <taxon>Lacibacter</taxon>
    </lineage>
</organism>
<proteinExistence type="inferred from homology"/>
<gene>
    <name evidence="8" type="ORF">H4075_19775</name>
</gene>
<dbReference type="InterPro" id="IPR012944">
    <property type="entry name" value="SusD_RagB_dom"/>
</dbReference>
<keyword evidence="9" id="KW-1185">Reference proteome</keyword>
<dbReference type="GO" id="GO:0009279">
    <property type="term" value="C:cell outer membrane"/>
    <property type="evidence" value="ECO:0007669"/>
    <property type="project" value="UniProtKB-SubCell"/>
</dbReference>
<feature type="signal peptide" evidence="6">
    <location>
        <begin position="1"/>
        <end position="22"/>
    </location>
</feature>
<dbReference type="Gene3D" id="1.25.40.390">
    <property type="match status" value="1"/>
</dbReference>
<evidence type="ECO:0000256" key="4">
    <source>
        <dbReference type="ARBA" id="ARBA00023136"/>
    </source>
</evidence>
<dbReference type="InterPro" id="IPR011990">
    <property type="entry name" value="TPR-like_helical_dom_sf"/>
</dbReference>
<name>A0A7G5XFM4_9BACT</name>
<evidence type="ECO:0000256" key="5">
    <source>
        <dbReference type="ARBA" id="ARBA00023237"/>
    </source>
</evidence>
<evidence type="ECO:0000256" key="2">
    <source>
        <dbReference type="ARBA" id="ARBA00006275"/>
    </source>
</evidence>
<sequence>MKKSNLYILLCCVVMIAATACKKNFMDRYPQTSIPPDLFFKSEEDLSLYINGLLSLPGRDNYVSDQNTDDKATTAAVEIKSIMTGAPTSQTITGGWSWGRLRNINYFLQNYSRAAVAQEVKDHYAGLARYYRAEFYMGMVKRFSDVPWYSKALNPSDTVELYKHRDPRALIMDSVMADLEFASTHVRESVPTGTPGKWVVKLVYARIALYEGTYRRYHPELNLQSTATGFLQKAAQVANEIIVSGKFQLHSDYAALFTSASLAGNKEVILSNIYDQDLGRSGGNNGVINNYEQSPSRDLVQTYLMKDGSRFTDQPGYATFSYVQEFQNRDPRLSQALMPPGIILAPNTLPYVLRLNRNFTGYHQLKGYINSTDAKVINNVDFPSYRYAEVLLTYAESMAELGTITQADLDKTVNLLRTRAGITTALNLSWANGNADPLLSAKYPDVTGANKGVILEIRREKRVEFAAEGYRFDDLMRWHAGKELEKIPVGIYFPGLGKYDLTGDGIEDIILVDKSASVPPAITAETNSLGIKLVYYKAGSFGESATVYLKNGNSGGVTITDNKVRQFIDPKYYYRPIPFNQMTLNPNLGPQLFGWE</sequence>
<dbReference type="Pfam" id="PF07980">
    <property type="entry name" value="SusD_RagB"/>
    <property type="match status" value="1"/>
</dbReference>
<evidence type="ECO:0000256" key="3">
    <source>
        <dbReference type="ARBA" id="ARBA00022729"/>
    </source>
</evidence>
<dbReference type="AlphaFoldDB" id="A0A7G5XFM4"/>
<dbReference type="Proteomes" id="UP000515344">
    <property type="component" value="Chromosome"/>
</dbReference>
<comment type="subcellular location">
    <subcellularLocation>
        <location evidence="1">Cell outer membrane</location>
    </subcellularLocation>
</comment>
<dbReference type="PROSITE" id="PS51257">
    <property type="entry name" value="PROKAR_LIPOPROTEIN"/>
    <property type="match status" value="1"/>
</dbReference>
<dbReference type="EMBL" id="CP060007">
    <property type="protein sequence ID" value="QNA44277.1"/>
    <property type="molecule type" value="Genomic_DNA"/>
</dbReference>
<feature type="domain" description="RagB/SusD" evidence="7">
    <location>
        <begin position="266"/>
        <end position="595"/>
    </location>
</feature>
<evidence type="ECO:0000256" key="6">
    <source>
        <dbReference type="SAM" id="SignalP"/>
    </source>
</evidence>
<accession>A0A7G5XFM4</accession>
<dbReference type="KEGG" id="lacs:H4075_19775"/>
<evidence type="ECO:0000256" key="1">
    <source>
        <dbReference type="ARBA" id="ARBA00004442"/>
    </source>
</evidence>
<keyword evidence="3 6" id="KW-0732">Signal</keyword>
<keyword evidence="4" id="KW-0472">Membrane</keyword>
<dbReference type="SUPFAM" id="SSF48452">
    <property type="entry name" value="TPR-like"/>
    <property type="match status" value="1"/>
</dbReference>
<evidence type="ECO:0000313" key="9">
    <source>
        <dbReference type="Proteomes" id="UP000515344"/>
    </source>
</evidence>
<feature type="chain" id="PRO_5028999755" evidence="6">
    <location>
        <begin position="23"/>
        <end position="596"/>
    </location>
</feature>
<evidence type="ECO:0000313" key="8">
    <source>
        <dbReference type="EMBL" id="QNA44277.1"/>
    </source>
</evidence>
<comment type="similarity">
    <text evidence="2">Belongs to the SusD family.</text>
</comment>
<keyword evidence="5" id="KW-0998">Cell outer membrane</keyword>
<dbReference type="RefSeq" id="WP_182802539.1">
    <property type="nucleotide sequence ID" value="NZ_CP060007.1"/>
</dbReference>
<reference evidence="9" key="1">
    <citation type="submission" date="2020-08" db="EMBL/GenBank/DDBJ databases">
        <title>Lacibacter sp. S13-6-6 genome sequencing.</title>
        <authorList>
            <person name="Jin L."/>
        </authorList>
    </citation>
    <scope>NUCLEOTIDE SEQUENCE [LARGE SCALE GENOMIC DNA]</scope>
    <source>
        <strain evidence="9">S13-6-6</strain>
    </source>
</reference>